<evidence type="ECO:0000313" key="3">
    <source>
        <dbReference type="EMBL" id="WOE75573.1"/>
    </source>
</evidence>
<reference evidence="3 4" key="1">
    <citation type="submission" date="2023-10" db="EMBL/GenBank/DDBJ databases">
        <title>Complete genome sequence of a Sphingomonadaceae bacterium.</title>
        <authorList>
            <person name="Yan C."/>
        </authorList>
    </citation>
    <scope>NUCLEOTIDE SEQUENCE [LARGE SCALE GENOMIC DNA]</scope>
    <source>
        <strain evidence="3 4">SCSIO 66989</strain>
    </source>
</reference>
<feature type="region of interest" description="Disordered" evidence="1">
    <location>
        <begin position="260"/>
        <end position="285"/>
    </location>
</feature>
<keyword evidence="4" id="KW-1185">Reference proteome</keyword>
<organism evidence="3 4">
    <name type="scientific">Alterisphingorhabdus coralli</name>
    <dbReference type="NCBI Taxonomy" id="3071408"/>
    <lineage>
        <taxon>Bacteria</taxon>
        <taxon>Pseudomonadati</taxon>
        <taxon>Pseudomonadota</taxon>
        <taxon>Alphaproteobacteria</taxon>
        <taxon>Sphingomonadales</taxon>
        <taxon>Sphingomonadaceae</taxon>
        <taxon>Alterisphingorhabdus (ex Yan et al. 2024)</taxon>
    </lineage>
</organism>
<keyword evidence="2" id="KW-0732">Signal</keyword>
<evidence type="ECO:0000313" key="4">
    <source>
        <dbReference type="Proteomes" id="UP001302429"/>
    </source>
</evidence>
<feature type="chain" id="PRO_5041692579" description="Tetratricopeptide repeat protein" evidence="2">
    <location>
        <begin position="22"/>
        <end position="285"/>
    </location>
</feature>
<feature type="signal peptide" evidence="2">
    <location>
        <begin position="1"/>
        <end position="21"/>
    </location>
</feature>
<evidence type="ECO:0000256" key="1">
    <source>
        <dbReference type="SAM" id="MobiDB-lite"/>
    </source>
</evidence>
<dbReference type="SUPFAM" id="SSF48452">
    <property type="entry name" value="TPR-like"/>
    <property type="match status" value="1"/>
</dbReference>
<name>A0AA97I1P2_9SPHN</name>
<gene>
    <name evidence="3" type="ORF">RB602_02340</name>
</gene>
<dbReference type="InterPro" id="IPR011990">
    <property type="entry name" value="TPR-like_helical_dom_sf"/>
</dbReference>
<dbReference type="KEGG" id="acoa:RB602_02340"/>
<dbReference type="Pfam" id="PF13432">
    <property type="entry name" value="TPR_16"/>
    <property type="match status" value="1"/>
</dbReference>
<protein>
    <recommendedName>
        <fullName evidence="5">Tetratricopeptide repeat protein</fullName>
    </recommendedName>
</protein>
<evidence type="ECO:0008006" key="5">
    <source>
        <dbReference type="Google" id="ProtNLM"/>
    </source>
</evidence>
<dbReference type="AlphaFoldDB" id="A0AA97I1P2"/>
<evidence type="ECO:0000256" key="2">
    <source>
        <dbReference type="SAM" id="SignalP"/>
    </source>
</evidence>
<dbReference type="EMBL" id="CP136594">
    <property type="protein sequence ID" value="WOE75573.1"/>
    <property type="molecule type" value="Genomic_DNA"/>
</dbReference>
<proteinExistence type="predicted"/>
<sequence>MRYVLPIALVATALPTSPAHAQLMGPPDPREAQFNQCLDLVIEDPARGVANAREWLANGGSYFALHCLAFAFSKQQRWQSAADSFAQAAQDAEAAKDERSANLWVQAANAALADGQPSTSIAFLDSALISGILEGQALGLAHLDRARALVALGELEKARAEFVLVQKHVPQDPLGWLLSATLERRLDNLERARADINVALSLGPEDPDILVEAGIISALLGNVEEARVKWQQVVTIDAPGPARVSAQEYLRQLAEMEAGEAPAADQAVSQPPVAPETVSSDRSSR</sequence>
<dbReference type="Proteomes" id="UP001302429">
    <property type="component" value="Chromosome"/>
</dbReference>
<accession>A0AA97I1P2</accession>
<dbReference type="Gene3D" id="1.25.40.10">
    <property type="entry name" value="Tetratricopeptide repeat domain"/>
    <property type="match status" value="1"/>
</dbReference>